<dbReference type="Proteomes" id="UP000698963">
    <property type="component" value="Unassembled WGS sequence"/>
</dbReference>
<evidence type="ECO:0000313" key="8">
    <source>
        <dbReference type="Proteomes" id="UP000698963"/>
    </source>
</evidence>
<dbReference type="InterPro" id="IPR002197">
    <property type="entry name" value="HTH_Fis"/>
</dbReference>
<dbReference type="EMBL" id="DYZA01000037">
    <property type="protein sequence ID" value="HJD96418.1"/>
    <property type="molecule type" value="Genomic_DNA"/>
</dbReference>
<evidence type="ECO:0000256" key="3">
    <source>
        <dbReference type="ARBA" id="ARBA00023015"/>
    </source>
</evidence>
<dbReference type="InterPro" id="IPR002078">
    <property type="entry name" value="Sigma_54_int"/>
</dbReference>
<comment type="caution">
    <text evidence="7">The sequence shown here is derived from an EMBL/GenBank/DDBJ whole genome shotgun (WGS) entry which is preliminary data.</text>
</comment>
<feature type="domain" description="Sigma-54 factor interaction" evidence="6">
    <location>
        <begin position="211"/>
        <end position="440"/>
    </location>
</feature>
<keyword evidence="5" id="KW-0804">Transcription</keyword>
<evidence type="ECO:0000256" key="2">
    <source>
        <dbReference type="ARBA" id="ARBA00022840"/>
    </source>
</evidence>
<dbReference type="InterPro" id="IPR027417">
    <property type="entry name" value="P-loop_NTPase"/>
</dbReference>
<dbReference type="SUPFAM" id="SSF55781">
    <property type="entry name" value="GAF domain-like"/>
    <property type="match status" value="1"/>
</dbReference>
<dbReference type="InterPro" id="IPR009057">
    <property type="entry name" value="Homeodomain-like_sf"/>
</dbReference>
<keyword evidence="3" id="KW-0805">Transcription regulation</keyword>
<dbReference type="SMART" id="SM00065">
    <property type="entry name" value="GAF"/>
    <property type="match status" value="1"/>
</dbReference>
<sequence length="528" mass="57964">MTQLPAANAAHQEVSPWLETLRLMAGEMGPKRPFQTSLTSLLGKLSERHGFLRPHLVLFDPETGMLRLSLAGTQPRANHASYAPGVGVTGKVFATGRSVIVEKLKGDSLFLSLLFERSEEEMERLSFISVPILAPAGDGPLSAREVIGTLNADTEFVSREDLELRRLFLEVAAALIANEAAYLQEELSHQRRLPSSGGGELTAEDSRTDAFIAQSKVMRHILEQAAHIAQGRAPVLLCGEPGVGKEKLARCIHASSPRGDVPLVVCHCAALPPERLQIELCGYQKGAFLGAMQTQKGLLEQANTGTVFLDAVEALTPPAQESLLRLLKEHTVLRQGGSEPVPVDVRVIAASSAPLDTLAEQGRFSRELYARLNVCALRLPPLRERREDIVPLVEHLLQRSADYRSEKIKRISYPALELLTRYFWPGNISELESCLQRAAAYCEDHVIRAGDLPPSLQTAESTATEAGLSLGDAVTRFEKELLVDALIKAGGNMLKAARDLKSSYRIVNYKVKKYGIDPHQFVYRNKHL</sequence>
<proteinExistence type="predicted"/>
<name>A0A921AVC5_9BACT</name>
<keyword evidence="2" id="KW-0067">ATP-binding</keyword>
<gene>
    <name evidence="7" type="ORF">K8W16_02065</name>
</gene>
<evidence type="ECO:0000256" key="5">
    <source>
        <dbReference type="ARBA" id="ARBA00023163"/>
    </source>
</evidence>
<keyword evidence="4" id="KW-0238">DNA-binding</keyword>
<evidence type="ECO:0000256" key="1">
    <source>
        <dbReference type="ARBA" id="ARBA00022741"/>
    </source>
</evidence>
<reference evidence="7" key="1">
    <citation type="journal article" date="2021" name="PeerJ">
        <title>Extensive microbial diversity within the chicken gut microbiome revealed by metagenomics and culture.</title>
        <authorList>
            <person name="Gilroy R."/>
            <person name="Ravi A."/>
            <person name="Getino M."/>
            <person name="Pursley I."/>
            <person name="Horton D.L."/>
            <person name="Alikhan N.F."/>
            <person name="Baker D."/>
            <person name="Gharbi K."/>
            <person name="Hall N."/>
            <person name="Watson M."/>
            <person name="Adriaenssens E.M."/>
            <person name="Foster-Nyarko E."/>
            <person name="Jarju S."/>
            <person name="Secka A."/>
            <person name="Antonio M."/>
            <person name="Oren A."/>
            <person name="Chaudhuri R.R."/>
            <person name="La Ragione R."/>
            <person name="Hildebrand F."/>
            <person name="Pallen M.J."/>
        </authorList>
    </citation>
    <scope>NUCLEOTIDE SEQUENCE</scope>
    <source>
        <strain evidence="7">ChiGjej2B2-19336</strain>
    </source>
</reference>
<dbReference type="CDD" id="cd00009">
    <property type="entry name" value="AAA"/>
    <property type="match status" value="1"/>
</dbReference>
<dbReference type="GO" id="GO:0005524">
    <property type="term" value="F:ATP binding"/>
    <property type="evidence" value="ECO:0007669"/>
    <property type="project" value="UniProtKB-KW"/>
</dbReference>
<organism evidence="7 8">
    <name type="scientific">Mailhella massiliensis</name>
    <dbReference type="NCBI Taxonomy" id="1903261"/>
    <lineage>
        <taxon>Bacteria</taxon>
        <taxon>Pseudomonadati</taxon>
        <taxon>Thermodesulfobacteriota</taxon>
        <taxon>Desulfovibrionia</taxon>
        <taxon>Desulfovibrionales</taxon>
        <taxon>Desulfovibrionaceae</taxon>
        <taxon>Mailhella</taxon>
    </lineage>
</organism>
<dbReference type="InterPro" id="IPR029016">
    <property type="entry name" value="GAF-like_dom_sf"/>
</dbReference>
<dbReference type="PRINTS" id="PR01590">
    <property type="entry name" value="HTHFIS"/>
</dbReference>
<dbReference type="Gene3D" id="3.40.50.300">
    <property type="entry name" value="P-loop containing nucleotide triphosphate hydrolases"/>
    <property type="match status" value="1"/>
</dbReference>
<evidence type="ECO:0000256" key="4">
    <source>
        <dbReference type="ARBA" id="ARBA00023125"/>
    </source>
</evidence>
<dbReference type="RefSeq" id="WP_304120718.1">
    <property type="nucleotide sequence ID" value="NZ_DYZA01000037.1"/>
</dbReference>
<dbReference type="Pfam" id="PF02954">
    <property type="entry name" value="HTH_8"/>
    <property type="match status" value="1"/>
</dbReference>
<dbReference type="PANTHER" id="PTHR32071">
    <property type="entry name" value="TRANSCRIPTIONAL REGULATORY PROTEIN"/>
    <property type="match status" value="1"/>
</dbReference>
<keyword evidence="1" id="KW-0547">Nucleotide-binding</keyword>
<dbReference type="SUPFAM" id="SSF46689">
    <property type="entry name" value="Homeodomain-like"/>
    <property type="match status" value="1"/>
</dbReference>
<dbReference type="Gene3D" id="1.10.10.60">
    <property type="entry name" value="Homeodomain-like"/>
    <property type="match status" value="1"/>
</dbReference>
<dbReference type="InterPro" id="IPR003018">
    <property type="entry name" value="GAF"/>
</dbReference>
<dbReference type="Pfam" id="PF25601">
    <property type="entry name" value="AAA_lid_14"/>
    <property type="match status" value="1"/>
</dbReference>
<dbReference type="GO" id="GO:0006355">
    <property type="term" value="P:regulation of DNA-templated transcription"/>
    <property type="evidence" value="ECO:0007669"/>
    <property type="project" value="InterPro"/>
</dbReference>
<dbReference type="InterPro" id="IPR003593">
    <property type="entry name" value="AAA+_ATPase"/>
</dbReference>
<evidence type="ECO:0000259" key="6">
    <source>
        <dbReference type="PROSITE" id="PS50045"/>
    </source>
</evidence>
<dbReference type="SUPFAM" id="SSF52540">
    <property type="entry name" value="P-loop containing nucleoside triphosphate hydrolases"/>
    <property type="match status" value="1"/>
</dbReference>
<accession>A0A921AVC5</accession>
<dbReference type="PROSITE" id="PS50045">
    <property type="entry name" value="SIGMA54_INTERACT_4"/>
    <property type="match status" value="1"/>
</dbReference>
<dbReference type="PANTHER" id="PTHR32071:SF122">
    <property type="entry name" value="SIGMA FACTOR"/>
    <property type="match status" value="1"/>
</dbReference>
<dbReference type="Gene3D" id="3.30.450.40">
    <property type="match status" value="1"/>
</dbReference>
<dbReference type="AlphaFoldDB" id="A0A921AVC5"/>
<dbReference type="InterPro" id="IPR058031">
    <property type="entry name" value="AAA_lid_NorR"/>
</dbReference>
<protein>
    <submittedName>
        <fullName evidence="7">Sigma-54-dependent Fis family transcriptional regulator</fullName>
    </submittedName>
</protein>
<dbReference type="GO" id="GO:0043565">
    <property type="term" value="F:sequence-specific DNA binding"/>
    <property type="evidence" value="ECO:0007669"/>
    <property type="project" value="InterPro"/>
</dbReference>
<dbReference type="SMART" id="SM00382">
    <property type="entry name" value="AAA"/>
    <property type="match status" value="1"/>
</dbReference>
<dbReference type="Gene3D" id="1.10.8.60">
    <property type="match status" value="1"/>
</dbReference>
<dbReference type="FunFam" id="3.40.50.300:FF:000006">
    <property type="entry name" value="DNA-binding transcriptional regulator NtrC"/>
    <property type="match status" value="1"/>
</dbReference>
<evidence type="ECO:0000313" key="7">
    <source>
        <dbReference type="EMBL" id="HJD96418.1"/>
    </source>
</evidence>
<dbReference type="Pfam" id="PF00158">
    <property type="entry name" value="Sigma54_activat"/>
    <property type="match status" value="1"/>
</dbReference>
<reference evidence="7" key="2">
    <citation type="submission" date="2021-09" db="EMBL/GenBank/DDBJ databases">
        <authorList>
            <person name="Gilroy R."/>
        </authorList>
    </citation>
    <scope>NUCLEOTIDE SEQUENCE</scope>
    <source>
        <strain evidence="7">ChiGjej2B2-19336</strain>
    </source>
</reference>